<dbReference type="HOGENOM" id="CLU_055621_2_1_2"/>
<name>A0A0A7LC61_9ARCH</name>
<feature type="transmembrane region" description="Helical" evidence="1">
    <location>
        <begin position="257"/>
        <end position="278"/>
    </location>
</feature>
<keyword evidence="3" id="KW-1185">Reference proteome</keyword>
<evidence type="ECO:0000256" key="1">
    <source>
        <dbReference type="SAM" id="Phobius"/>
    </source>
</evidence>
<dbReference type="EMBL" id="CP010070">
    <property type="protein sequence ID" value="AIZ56634.1"/>
    <property type="molecule type" value="Genomic_DNA"/>
</dbReference>
<dbReference type="AlphaFoldDB" id="A0A0A7LC61"/>
<sequence length="292" mass="32220">MDSPLVTVKRFFIGVLLGIISAIPGISGVIIAVTLGVYERLVEDLAHLRHKIVEDFWFLLTLGLGVVVGVVIISYVLTDVLDKYMIPAMMLFFGMILGQLPQLWKFTLPEVRSSSKDYAALVVGVVLMVLLLLLRINVGSVEYDQATHSLQWILLMVIIGIIYAVSHIAPGISGSTLLLAFGLLVLPLEVIKHHELVFLLPLVIGVIVGLIGFAKVVHYLLNKYRKPAYMMIFGFAIGSIFIVLWETYESYNGSDNGMMNLAIGVVTFIIGIIVSLWLSKVSGKTYEENAVR</sequence>
<feature type="transmembrane region" description="Helical" evidence="1">
    <location>
        <begin position="12"/>
        <end position="35"/>
    </location>
</feature>
<dbReference type="OrthoDB" id="53325at2157"/>
<accession>A0A0A7LC61</accession>
<reference evidence="2 3" key="1">
    <citation type="journal article" date="2014" name="Appl. Environ. Microbiol.">
        <title>Comparative Genome Analysis of 'Candidatus Methanoplasma termitum' Indicates a New Mode of Energy Metabolism in the Seventh Order of Methanogens.</title>
        <authorList>
            <person name="Lang K."/>
            <person name="Schuldes J."/>
            <person name="Klingl A."/>
            <person name="Poehlein A."/>
            <person name="Daniel R."/>
            <person name="Brune A."/>
        </authorList>
    </citation>
    <scope>NUCLEOTIDE SEQUENCE [LARGE SCALE GENOMIC DNA]</scope>
    <source>
        <strain evidence="3">Mpt1</strain>
    </source>
</reference>
<feature type="transmembrane region" description="Helical" evidence="1">
    <location>
        <begin position="197"/>
        <end position="221"/>
    </location>
</feature>
<dbReference type="InterPro" id="IPR007163">
    <property type="entry name" value="VCA0040-like"/>
</dbReference>
<proteinExistence type="predicted"/>
<dbReference type="RefSeq" id="WP_048112300.1">
    <property type="nucleotide sequence ID" value="NZ_CP010070.1"/>
</dbReference>
<dbReference type="GeneID" id="24818420"/>
<organism evidence="2 3">
    <name type="scientific">Candidatus Methanoplasma termitum</name>
    <dbReference type="NCBI Taxonomy" id="1577791"/>
    <lineage>
        <taxon>Archaea</taxon>
        <taxon>Methanobacteriati</taxon>
        <taxon>Thermoplasmatota</taxon>
        <taxon>Thermoplasmata</taxon>
        <taxon>Methanomassiliicoccales</taxon>
        <taxon>Methanomassiliicoccaceae</taxon>
        <taxon>Candidatus Methanoplasma</taxon>
    </lineage>
</organism>
<evidence type="ECO:0000313" key="3">
    <source>
        <dbReference type="Proteomes" id="UP000030787"/>
    </source>
</evidence>
<dbReference type="STRING" id="1577791.Mpt1_c07510"/>
<evidence type="ECO:0000313" key="2">
    <source>
        <dbReference type="EMBL" id="AIZ56634.1"/>
    </source>
</evidence>
<gene>
    <name evidence="2" type="ORF">Mpt1_c07510</name>
</gene>
<dbReference type="Proteomes" id="UP000030787">
    <property type="component" value="Chromosome"/>
</dbReference>
<protein>
    <recommendedName>
        <fullName evidence="4">DUF368 domain-containing protein</fullName>
    </recommendedName>
</protein>
<feature type="transmembrane region" description="Helical" evidence="1">
    <location>
        <begin position="84"/>
        <end position="106"/>
    </location>
</feature>
<dbReference type="PANTHER" id="PTHR37308:SF1">
    <property type="entry name" value="POLYPRENYL-PHOSPHATE TRANSPORTER"/>
    <property type="match status" value="1"/>
</dbReference>
<keyword evidence="1" id="KW-0812">Transmembrane</keyword>
<keyword evidence="1" id="KW-0472">Membrane</keyword>
<dbReference type="PANTHER" id="PTHR37308">
    <property type="entry name" value="INTEGRAL MEMBRANE PROTEIN"/>
    <property type="match status" value="1"/>
</dbReference>
<evidence type="ECO:0008006" key="4">
    <source>
        <dbReference type="Google" id="ProtNLM"/>
    </source>
</evidence>
<keyword evidence="1" id="KW-1133">Transmembrane helix</keyword>
<dbReference type="KEGG" id="mear:Mpt1_c07510"/>
<feature type="transmembrane region" description="Helical" evidence="1">
    <location>
        <begin position="56"/>
        <end position="78"/>
    </location>
</feature>
<feature type="transmembrane region" description="Helical" evidence="1">
    <location>
        <begin position="228"/>
        <end position="245"/>
    </location>
</feature>
<dbReference type="Pfam" id="PF04018">
    <property type="entry name" value="VCA0040-like"/>
    <property type="match status" value="1"/>
</dbReference>
<feature type="transmembrane region" description="Helical" evidence="1">
    <location>
        <begin position="118"/>
        <end position="137"/>
    </location>
</feature>
<feature type="transmembrane region" description="Helical" evidence="1">
    <location>
        <begin position="149"/>
        <end position="165"/>
    </location>
</feature>